<dbReference type="AlphaFoldDB" id="M0QE63"/>
<evidence type="ECO:0008006" key="3">
    <source>
        <dbReference type="Google" id="ProtNLM"/>
    </source>
</evidence>
<dbReference type="EMBL" id="BANX01000003">
    <property type="protein sequence ID" value="GAC66739.1"/>
    <property type="molecule type" value="Genomic_DNA"/>
</dbReference>
<dbReference type="InterPro" id="IPR029057">
    <property type="entry name" value="PRTase-like"/>
</dbReference>
<dbReference type="PANTHER" id="PTHR47505:SF1">
    <property type="entry name" value="DNA UTILIZATION PROTEIN YHGH"/>
    <property type="match status" value="1"/>
</dbReference>
<dbReference type="SUPFAM" id="SSF53271">
    <property type="entry name" value="PRTase-like"/>
    <property type="match status" value="1"/>
</dbReference>
<dbReference type="PANTHER" id="PTHR47505">
    <property type="entry name" value="DNA UTILIZATION PROTEIN YHGH"/>
    <property type="match status" value="1"/>
</dbReference>
<dbReference type="Proteomes" id="UP000011666">
    <property type="component" value="Unassembled WGS sequence"/>
</dbReference>
<proteinExistence type="predicted"/>
<name>M0QE63_9ACTN</name>
<protein>
    <recommendedName>
        <fullName evidence="3">Phosphoribosyltransferase domain-containing protein</fullName>
    </recommendedName>
</protein>
<reference evidence="1 2" key="1">
    <citation type="submission" date="2013-01" db="EMBL/GenBank/DDBJ databases">
        <title>Whole genome shotgun sequence of Gordonia soli NBRC 108243.</title>
        <authorList>
            <person name="Isaki-Nakamura S."/>
            <person name="Hosoyama A."/>
            <person name="Tsuchikane K."/>
            <person name="Ando Y."/>
            <person name="Baba S."/>
            <person name="Ohji S."/>
            <person name="Hamada M."/>
            <person name="Tamura T."/>
            <person name="Yamazoe A."/>
            <person name="Yamazaki S."/>
            <person name="Fujita N."/>
        </authorList>
    </citation>
    <scope>NUCLEOTIDE SEQUENCE [LARGE SCALE GENOMIC DNA]</scope>
    <source>
        <strain evidence="1 2">NBRC 108243</strain>
    </source>
</reference>
<evidence type="ECO:0000313" key="2">
    <source>
        <dbReference type="Proteomes" id="UP000011666"/>
    </source>
</evidence>
<dbReference type="STRING" id="1223545.GS4_03_01880"/>
<comment type="caution">
    <text evidence="1">The sequence shown here is derived from an EMBL/GenBank/DDBJ whole genome shotgun (WGS) entry which is preliminary data.</text>
</comment>
<dbReference type="eggNOG" id="COG1040">
    <property type="taxonomic scope" value="Bacteria"/>
</dbReference>
<organism evidence="1 2">
    <name type="scientific">Gordonia soli NBRC 108243</name>
    <dbReference type="NCBI Taxonomy" id="1223545"/>
    <lineage>
        <taxon>Bacteria</taxon>
        <taxon>Bacillati</taxon>
        <taxon>Actinomycetota</taxon>
        <taxon>Actinomycetes</taxon>
        <taxon>Mycobacteriales</taxon>
        <taxon>Gordoniaceae</taxon>
        <taxon>Gordonia</taxon>
    </lineage>
</organism>
<dbReference type="InterPro" id="IPR051910">
    <property type="entry name" value="ComF/GntX_DNA_util-trans"/>
</dbReference>
<sequence length="218" mass="22906">MLAAAADLVLPTVCGGCGAPGVRWCARCTRRLADDPVQLRPRIPVGAPVWALGRYRGPHRAGLVALKEHGRRDLVDPFADALSRAVVTLARWGEVPDARRLQLVPAPTRRAAARRRGGDPVTAMGLGVRQRLGPRVVVNPMLVTTALTRDSAGLDAPARARNVAGSIRIRRHAAPLAGSVRTILLDDVLTTGATAAQSHRVLAGSGVHVDLVLVVAGA</sequence>
<dbReference type="Gene3D" id="3.40.50.2020">
    <property type="match status" value="1"/>
</dbReference>
<accession>M0QE63</accession>
<evidence type="ECO:0000313" key="1">
    <source>
        <dbReference type="EMBL" id="GAC66739.1"/>
    </source>
</evidence>
<keyword evidence="2" id="KW-1185">Reference proteome</keyword>
<gene>
    <name evidence="1" type="ORF">GS4_03_01880</name>
</gene>